<dbReference type="InterPro" id="IPR018060">
    <property type="entry name" value="HTH_AraC"/>
</dbReference>
<sequence>MYKTNIIERISEKRKTDPSGTKQLFNDFDIKIFCCRYWVLEEWDCVDLSVPFWRLYHNTLQQAAILFDNHVIPLNEDKLIIIPPHTSFSTRLRYGTVLNGRESIVGRRIHPTDSLDSFSKEGKADHLFIHFHLGFPSDFVKSGVYAFDCDQYVKQELNMIKTSCQEEDATFNFFDCLRIKQLILRFVAKIPKDLWKFGKIDYRIFDALQYIDAHFFAKMSNDELAYKANMAVNSFARLFKLTTGTTVQQYILKTRVEKACGLMHHSSQTIDQIAYNCGFSDRYHFSKIFKQVMGVTPAFYKKANQDKS</sequence>
<reference evidence="6" key="1">
    <citation type="journal article" date="2019" name="Int. J. Syst. Evol. Microbiol.">
        <title>The Global Catalogue of Microorganisms (GCM) 10K type strain sequencing project: providing services to taxonomists for standard genome sequencing and annotation.</title>
        <authorList>
            <consortium name="The Broad Institute Genomics Platform"/>
            <consortium name="The Broad Institute Genome Sequencing Center for Infectious Disease"/>
            <person name="Wu L."/>
            <person name="Ma J."/>
        </authorList>
    </citation>
    <scope>NUCLEOTIDE SEQUENCE [LARGE SCALE GENOMIC DNA]</scope>
    <source>
        <strain evidence="6">CGMCC 1.15342</strain>
    </source>
</reference>
<dbReference type="PRINTS" id="PR00032">
    <property type="entry name" value="HTHARAC"/>
</dbReference>
<feature type="domain" description="HTH araC/xylS-type" evidence="4">
    <location>
        <begin position="205"/>
        <end position="303"/>
    </location>
</feature>
<evidence type="ECO:0000256" key="3">
    <source>
        <dbReference type="ARBA" id="ARBA00023163"/>
    </source>
</evidence>
<dbReference type="SMART" id="SM00342">
    <property type="entry name" value="HTH_ARAC"/>
    <property type="match status" value="1"/>
</dbReference>
<keyword evidence="1" id="KW-0805">Transcription regulation</keyword>
<dbReference type="Pfam" id="PF12833">
    <property type="entry name" value="HTH_18"/>
    <property type="match status" value="1"/>
</dbReference>
<dbReference type="InterPro" id="IPR020449">
    <property type="entry name" value="Tscrpt_reg_AraC-type_HTH"/>
</dbReference>
<keyword evidence="6" id="KW-1185">Reference proteome</keyword>
<evidence type="ECO:0000256" key="2">
    <source>
        <dbReference type="ARBA" id="ARBA00023125"/>
    </source>
</evidence>
<dbReference type="Proteomes" id="UP000597338">
    <property type="component" value="Unassembled WGS sequence"/>
</dbReference>
<proteinExistence type="predicted"/>
<evidence type="ECO:0000313" key="5">
    <source>
        <dbReference type="EMBL" id="GGC12512.1"/>
    </source>
</evidence>
<comment type="caution">
    <text evidence="5">The sequence shown here is derived from an EMBL/GenBank/DDBJ whole genome shotgun (WGS) entry which is preliminary data.</text>
</comment>
<accession>A0ABQ1KZE2</accession>
<dbReference type="PANTHER" id="PTHR43280:SF28">
    <property type="entry name" value="HTH-TYPE TRANSCRIPTIONAL ACTIVATOR RHAS"/>
    <property type="match status" value="1"/>
</dbReference>
<dbReference type="PROSITE" id="PS01124">
    <property type="entry name" value="HTH_ARAC_FAMILY_2"/>
    <property type="match status" value="1"/>
</dbReference>
<organism evidence="5 6">
    <name type="scientific">Parapedobacter defluvii</name>
    <dbReference type="NCBI Taxonomy" id="2045106"/>
    <lineage>
        <taxon>Bacteria</taxon>
        <taxon>Pseudomonadati</taxon>
        <taxon>Bacteroidota</taxon>
        <taxon>Sphingobacteriia</taxon>
        <taxon>Sphingobacteriales</taxon>
        <taxon>Sphingobacteriaceae</taxon>
        <taxon>Parapedobacter</taxon>
    </lineage>
</organism>
<evidence type="ECO:0000256" key="1">
    <source>
        <dbReference type="ARBA" id="ARBA00023015"/>
    </source>
</evidence>
<keyword evidence="3" id="KW-0804">Transcription</keyword>
<evidence type="ECO:0000259" key="4">
    <source>
        <dbReference type="PROSITE" id="PS01124"/>
    </source>
</evidence>
<dbReference type="Gene3D" id="1.10.10.60">
    <property type="entry name" value="Homeodomain-like"/>
    <property type="match status" value="2"/>
</dbReference>
<dbReference type="EMBL" id="BMIK01000001">
    <property type="protein sequence ID" value="GGC12512.1"/>
    <property type="molecule type" value="Genomic_DNA"/>
</dbReference>
<name>A0ABQ1KZE2_9SPHI</name>
<dbReference type="InterPro" id="IPR018062">
    <property type="entry name" value="HTH_AraC-typ_CS"/>
</dbReference>
<gene>
    <name evidence="5" type="ORF">GCM10011386_00190</name>
</gene>
<protein>
    <recommendedName>
        <fullName evidence="4">HTH araC/xylS-type domain-containing protein</fullName>
    </recommendedName>
</protein>
<dbReference type="SUPFAM" id="SSF46689">
    <property type="entry name" value="Homeodomain-like"/>
    <property type="match status" value="2"/>
</dbReference>
<dbReference type="PANTHER" id="PTHR43280">
    <property type="entry name" value="ARAC-FAMILY TRANSCRIPTIONAL REGULATOR"/>
    <property type="match status" value="1"/>
</dbReference>
<keyword evidence="2" id="KW-0238">DNA-binding</keyword>
<dbReference type="PROSITE" id="PS00041">
    <property type="entry name" value="HTH_ARAC_FAMILY_1"/>
    <property type="match status" value="1"/>
</dbReference>
<evidence type="ECO:0000313" key="6">
    <source>
        <dbReference type="Proteomes" id="UP000597338"/>
    </source>
</evidence>
<dbReference type="InterPro" id="IPR009057">
    <property type="entry name" value="Homeodomain-like_sf"/>
</dbReference>